<organism evidence="3 4">
    <name type="scientific">Nocardioides aestuarii</name>
    <dbReference type="NCBI Taxonomy" id="252231"/>
    <lineage>
        <taxon>Bacteria</taxon>
        <taxon>Bacillati</taxon>
        <taxon>Actinomycetota</taxon>
        <taxon>Actinomycetes</taxon>
        <taxon>Propionibacteriales</taxon>
        <taxon>Nocardioidaceae</taxon>
        <taxon>Nocardioides</taxon>
    </lineage>
</organism>
<feature type="compositionally biased region" description="Low complexity" evidence="1">
    <location>
        <begin position="26"/>
        <end position="46"/>
    </location>
</feature>
<dbReference type="SUPFAM" id="SSF50969">
    <property type="entry name" value="YVTN repeat-like/Quinoprotein amine dehydrogenase"/>
    <property type="match status" value="1"/>
</dbReference>
<gene>
    <name evidence="3" type="ORF">ACFSDE_01485</name>
</gene>
<dbReference type="Proteomes" id="UP001597351">
    <property type="component" value="Unassembled WGS sequence"/>
</dbReference>
<evidence type="ECO:0000313" key="3">
    <source>
        <dbReference type="EMBL" id="MFD1945447.1"/>
    </source>
</evidence>
<dbReference type="Gene3D" id="2.130.10.10">
    <property type="entry name" value="YVTN repeat-like/Quinoprotein amine dehydrogenase"/>
    <property type="match status" value="1"/>
</dbReference>
<dbReference type="InterPro" id="IPR015943">
    <property type="entry name" value="WD40/YVTN_repeat-like_dom_sf"/>
</dbReference>
<name>A0ABW4TI72_9ACTN</name>
<keyword evidence="4" id="KW-1185">Reference proteome</keyword>
<dbReference type="Pfam" id="PF13360">
    <property type="entry name" value="PQQ_2"/>
    <property type="match status" value="1"/>
</dbReference>
<sequence>MRAPGVALVATALLTVGCTGEGGSPAAGPSPSATTGGTPTASAPPAVELPDPLSLRRVDGTDIDAEPFADFAVAAGDGMWVSGVDPGAVRYDGRTGRVTARIRLDGAVEQALEQSGGRVWLPTSTPELVEADATTGEVLSRVRLPGRPIGEGGLGAVGDVAYVLVASRGPTIVVVSDGRVSDRIPAPRSAVAVRAGYGALWVPTGRDTVERYDLATGEWSTIESGPGPRFLDVGLGAVWVMDQGDGSVTRIDARTGEPEVLAAYSYPIRGGDLTTGAGAVWLRTDDSVLRLTRSGEVTHVLELPPGSGSVAATGDAVLITNHDHVVVHRVPLPLPR</sequence>
<feature type="domain" description="Pyrrolo-quinoline quinone repeat" evidence="2">
    <location>
        <begin position="70"/>
        <end position="257"/>
    </location>
</feature>
<comment type="caution">
    <text evidence="3">The sequence shown here is derived from an EMBL/GenBank/DDBJ whole genome shotgun (WGS) entry which is preliminary data.</text>
</comment>
<evidence type="ECO:0000259" key="2">
    <source>
        <dbReference type="Pfam" id="PF13360"/>
    </source>
</evidence>
<feature type="region of interest" description="Disordered" evidence="1">
    <location>
        <begin position="21"/>
        <end position="48"/>
    </location>
</feature>
<dbReference type="RefSeq" id="WP_343915661.1">
    <property type="nucleotide sequence ID" value="NZ_BAAAJT010000002.1"/>
</dbReference>
<dbReference type="InterPro" id="IPR011044">
    <property type="entry name" value="Quino_amine_DH_bsu"/>
</dbReference>
<reference evidence="4" key="1">
    <citation type="journal article" date="2019" name="Int. J. Syst. Evol. Microbiol.">
        <title>The Global Catalogue of Microorganisms (GCM) 10K type strain sequencing project: providing services to taxonomists for standard genome sequencing and annotation.</title>
        <authorList>
            <consortium name="The Broad Institute Genomics Platform"/>
            <consortium name="The Broad Institute Genome Sequencing Center for Infectious Disease"/>
            <person name="Wu L."/>
            <person name="Ma J."/>
        </authorList>
    </citation>
    <scope>NUCLEOTIDE SEQUENCE [LARGE SCALE GENOMIC DNA]</scope>
    <source>
        <strain evidence="4">CGMCC 1.12477</strain>
    </source>
</reference>
<accession>A0ABW4TI72</accession>
<protein>
    <submittedName>
        <fullName evidence="3">PQQ-binding-like beta-propeller repeat protein</fullName>
    </submittedName>
</protein>
<proteinExistence type="predicted"/>
<evidence type="ECO:0000256" key="1">
    <source>
        <dbReference type="SAM" id="MobiDB-lite"/>
    </source>
</evidence>
<dbReference type="InterPro" id="IPR002372">
    <property type="entry name" value="PQQ_rpt_dom"/>
</dbReference>
<evidence type="ECO:0000313" key="4">
    <source>
        <dbReference type="Proteomes" id="UP001597351"/>
    </source>
</evidence>
<dbReference type="PROSITE" id="PS51257">
    <property type="entry name" value="PROKAR_LIPOPROTEIN"/>
    <property type="match status" value="1"/>
</dbReference>
<dbReference type="EMBL" id="JBHUGD010000001">
    <property type="protein sequence ID" value="MFD1945447.1"/>
    <property type="molecule type" value="Genomic_DNA"/>
</dbReference>